<gene>
    <name evidence="1" type="ORF">EC957_010638</name>
</gene>
<dbReference type="EMBL" id="JAAAXW010000068">
    <property type="protein sequence ID" value="KAF9545657.1"/>
    <property type="molecule type" value="Genomic_DNA"/>
</dbReference>
<dbReference type="AlphaFoldDB" id="A0A9P6K3W0"/>
<organism evidence="1 2">
    <name type="scientific">Mortierella hygrophila</name>
    <dbReference type="NCBI Taxonomy" id="979708"/>
    <lineage>
        <taxon>Eukaryota</taxon>
        <taxon>Fungi</taxon>
        <taxon>Fungi incertae sedis</taxon>
        <taxon>Mucoromycota</taxon>
        <taxon>Mortierellomycotina</taxon>
        <taxon>Mortierellomycetes</taxon>
        <taxon>Mortierellales</taxon>
        <taxon>Mortierellaceae</taxon>
        <taxon>Mortierella</taxon>
    </lineage>
</organism>
<proteinExistence type="predicted"/>
<accession>A0A9P6K3W0</accession>
<evidence type="ECO:0000313" key="1">
    <source>
        <dbReference type="EMBL" id="KAF9545657.1"/>
    </source>
</evidence>
<protein>
    <submittedName>
        <fullName evidence="1">Uncharacterized protein</fullName>
    </submittedName>
</protein>
<evidence type="ECO:0000313" key="2">
    <source>
        <dbReference type="Proteomes" id="UP000723463"/>
    </source>
</evidence>
<sequence>MDDRLNSLTVRYDLAEYLALDLNALLTQTGDDAYTQWIRCQTSGLFPHEVEEGEIVTYSNPVPQAKELWIEINIDSTANGFGKLHMRSLTRCGTFALSRSKAVTRIILMVEFACLNQFTNLKHLGLSARGQAWMFDGLYRIAKMVLPWLTSLDLQPLQDTDKANVHRWLAELSRPDLRF</sequence>
<keyword evidence="2" id="KW-1185">Reference proteome</keyword>
<dbReference type="Proteomes" id="UP000723463">
    <property type="component" value="Unassembled WGS sequence"/>
</dbReference>
<reference evidence="1" key="1">
    <citation type="journal article" date="2020" name="Fungal Divers.">
        <title>Resolving the Mortierellaceae phylogeny through synthesis of multi-gene phylogenetics and phylogenomics.</title>
        <authorList>
            <person name="Vandepol N."/>
            <person name="Liber J."/>
            <person name="Desiro A."/>
            <person name="Na H."/>
            <person name="Kennedy M."/>
            <person name="Barry K."/>
            <person name="Grigoriev I.V."/>
            <person name="Miller A.N."/>
            <person name="O'Donnell K."/>
            <person name="Stajich J.E."/>
            <person name="Bonito G."/>
        </authorList>
    </citation>
    <scope>NUCLEOTIDE SEQUENCE</scope>
    <source>
        <strain evidence="1">NRRL 2591</strain>
    </source>
</reference>
<name>A0A9P6K3W0_9FUNG</name>
<comment type="caution">
    <text evidence="1">The sequence shown here is derived from an EMBL/GenBank/DDBJ whole genome shotgun (WGS) entry which is preliminary data.</text>
</comment>